<dbReference type="SUPFAM" id="SSF55729">
    <property type="entry name" value="Acyl-CoA N-acyltransferases (Nat)"/>
    <property type="match status" value="1"/>
</dbReference>
<evidence type="ECO:0000313" key="2">
    <source>
        <dbReference type="EMBL" id="WTT17297.1"/>
    </source>
</evidence>
<feature type="domain" description="N-acetyltransferase" evidence="1">
    <location>
        <begin position="8"/>
        <end position="168"/>
    </location>
</feature>
<proteinExistence type="predicted"/>
<dbReference type="InterPro" id="IPR016181">
    <property type="entry name" value="Acyl_CoA_acyltransferase"/>
</dbReference>
<dbReference type="AlphaFoldDB" id="A0AAU1ZYB9"/>
<name>A0AAU1ZYB9_9ACTN</name>
<dbReference type="GO" id="GO:0016747">
    <property type="term" value="F:acyltransferase activity, transferring groups other than amino-acyl groups"/>
    <property type="evidence" value="ECO:0007669"/>
    <property type="project" value="InterPro"/>
</dbReference>
<sequence length="168" mass="19130">MNRALPVVRLRVPTDEDAFAWHRVFDDPDVMEFHGGRSAEVSAYEELTARQRRHDAEYGFCFWTMLDESDQVIGFTGAQPWPQDWGPKGEIEIGWRLGRAHWGQGYATAAAELTLERVRAAGVPSVVAMVNARNERSIAVTRRLGMRLVEVFRTPVSKQEGHCYRLDL</sequence>
<dbReference type="Gene3D" id="3.40.630.30">
    <property type="match status" value="1"/>
</dbReference>
<accession>A0AAU1ZYB9</accession>
<dbReference type="PROSITE" id="PS51186">
    <property type="entry name" value="GNAT"/>
    <property type="match status" value="1"/>
</dbReference>
<dbReference type="PANTHER" id="PTHR43792:SF1">
    <property type="entry name" value="N-ACETYLTRANSFERASE DOMAIN-CONTAINING PROTEIN"/>
    <property type="match status" value="1"/>
</dbReference>
<protein>
    <submittedName>
        <fullName evidence="2">GNAT family N-acetyltransferase</fullName>
    </submittedName>
</protein>
<dbReference type="InterPro" id="IPR051531">
    <property type="entry name" value="N-acetyltransferase"/>
</dbReference>
<gene>
    <name evidence="2" type="ORF">OHA22_18020</name>
</gene>
<dbReference type="PANTHER" id="PTHR43792">
    <property type="entry name" value="GNAT FAMILY, PUTATIVE (AFU_ORTHOLOGUE AFUA_3G00765)-RELATED-RELATED"/>
    <property type="match status" value="1"/>
</dbReference>
<dbReference type="InterPro" id="IPR000182">
    <property type="entry name" value="GNAT_dom"/>
</dbReference>
<organism evidence="2">
    <name type="scientific">Streptomyces sp. NBC_00093</name>
    <dbReference type="NCBI Taxonomy" id="2975649"/>
    <lineage>
        <taxon>Bacteria</taxon>
        <taxon>Bacillati</taxon>
        <taxon>Actinomycetota</taxon>
        <taxon>Actinomycetes</taxon>
        <taxon>Kitasatosporales</taxon>
        <taxon>Streptomycetaceae</taxon>
        <taxon>Streptomyces</taxon>
    </lineage>
</organism>
<reference evidence="2" key="1">
    <citation type="submission" date="2022-10" db="EMBL/GenBank/DDBJ databases">
        <title>The complete genomes of actinobacterial strains from the NBC collection.</title>
        <authorList>
            <person name="Joergensen T.S."/>
            <person name="Alvarez Arevalo M."/>
            <person name="Sterndorff E.B."/>
            <person name="Faurdal D."/>
            <person name="Vuksanovic O."/>
            <person name="Mourched A.-S."/>
            <person name="Charusanti P."/>
            <person name="Shaw S."/>
            <person name="Blin K."/>
            <person name="Weber T."/>
        </authorList>
    </citation>
    <scope>NUCLEOTIDE SEQUENCE</scope>
    <source>
        <strain evidence="2">NBC_00093</strain>
    </source>
</reference>
<dbReference type="Pfam" id="PF13302">
    <property type="entry name" value="Acetyltransf_3"/>
    <property type="match status" value="1"/>
</dbReference>
<evidence type="ECO:0000259" key="1">
    <source>
        <dbReference type="PROSITE" id="PS51186"/>
    </source>
</evidence>
<dbReference type="EMBL" id="CP108222">
    <property type="protein sequence ID" value="WTT17297.1"/>
    <property type="molecule type" value="Genomic_DNA"/>
</dbReference>